<evidence type="ECO:0000259" key="2">
    <source>
        <dbReference type="PROSITE" id="PS51819"/>
    </source>
</evidence>
<dbReference type="Gene3D" id="3.10.180.10">
    <property type="entry name" value="2,3-Dihydroxybiphenyl 1,2-Dioxygenase, domain 1"/>
    <property type="match status" value="1"/>
</dbReference>
<comment type="caution">
    <text evidence="3">The sequence shown here is derived from an EMBL/GenBank/DDBJ whole genome shotgun (WGS) entry which is preliminary data.</text>
</comment>
<organism evidence="3 4">
    <name type="scientific">Diplocloster modestus</name>
    <dbReference type="NCBI Taxonomy" id="2850322"/>
    <lineage>
        <taxon>Bacteria</taxon>
        <taxon>Bacillati</taxon>
        <taxon>Bacillota</taxon>
        <taxon>Clostridia</taxon>
        <taxon>Lachnospirales</taxon>
        <taxon>Lachnospiraceae</taxon>
        <taxon>Diplocloster</taxon>
    </lineage>
</organism>
<keyword evidence="1" id="KW-0479">Metal-binding</keyword>
<accession>A0ABS6KED3</accession>
<dbReference type="InterPro" id="IPR051785">
    <property type="entry name" value="MMCE/EMCE_epimerase"/>
</dbReference>
<evidence type="ECO:0000256" key="1">
    <source>
        <dbReference type="ARBA" id="ARBA00022723"/>
    </source>
</evidence>
<gene>
    <name evidence="3" type="ORF">KTH90_23095</name>
</gene>
<dbReference type="PROSITE" id="PS51819">
    <property type="entry name" value="VOC"/>
    <property type="match status" value="1"/>
</dbReference>
<keyword evidence="4" id="KW-1185">Reference proteome</keyword>
<dbReference type="SUPFAM" id="SSF54593">
    <property type="entry name" value="Glyoxalase/Bleomycin resistance protein/Dihydroxybiphenyl dioxygenase"/>
    <property type="match status" value="1"/>
</dbReference>
<dbReference type="Pfam" id="PF00903">
    <property type="entry name" value="Glyoxalase"/>
    <property type="match status" value="1"/>
</dbReference>
<dbReference type="InterPro" id="IPR004360">
    <property type="entry name" value="Glyas_Fos-R_dOase_dom"/>
</dbReference>
<reference evidence="3 4" key="1">
    <citation type="submission" date="2021-06" db="EMBL/GenBank/DDBJ databases">
        <title>Description of novel taxa of the family Lachnospiraceae.</title>
        <authorList>
            <person name="Chaplin A.V."/>
            <person name="Sokolova S.R."/>
            <person name="Pikina A.P."/>
            <person name="Korzhanova M."/>
            <person name="Belova V."/>
            <person name="Korostin D."/>
            <person name="Efimov B.A."/>
        </authorList>
    </citation>
    <scope>NUCLEOTIDE SEQUENCE [LARGE SCALE GENOMIC DNA]</scope>
    <source>
        <strain evidence="3 4">ASD4241</strain>
    </source>
</reference>
<dbReference type="InterPro" id="IPR037523">
    <property type="entry name" value="VOC_core"/>
</dbReference>
<proteinExistence type="predicted"/>
<dbReference type="Proteomes" id="UP001314681">
    <property type="component" value="Unassembled WGS sequence"/>
</dbReference>
<protein>
    <submittedName>
        <fullName evidence="3">VOC family protein</fullName>
    </submittedName>
</protein>
<name>A0ABS6KED3_9FIRM</name>
<evidence type="ECO:0000313" key="4">
    <source>
        <dbReference type="Proteomes" id="UP001314681"/>
    </source>
</evidence>
<dbReference type="PANTHER" id="PTHR43048">
    <property type="entry name" value="METHYLMALONYL-COA EPIMERASE"/>
    <property type="match status" value="1"/>
</dbReference>
<dbReference type="InterPro" id="IPR029068">
    <property type="entry name" value="Glyas_Bleomycin-R_OHBP_Dase"/>
</dbReference>
<sequence>MEIKHLAHASYRVSDMDQSIEFYTEGLGLKEIFRIYAEELMEINLRMNHLNSRQERMLLEKMEEHRQETAIVYLEITGHEFIELFAGSKDLEFCRPDQRQNGLLHLALEVDDIKKAREEMIKKGIRVTSEINYGPDNTWQFWLEDPDGNEIELMEYTQDSMQMNGGSGNKQMAAGASGV</sequence>
<dbReference type="PANTHER" id="PTHR43048:SF3">
    <property type="entry name" value="METHYLMALONYL-COA EPIMERASE, MITOCHONDRIAL"/>
    <property type="match status" value="1"/>
</dbReference>
<evidence type="ECO:0000313" key="3">
    <source>
        <dbReference type="EMBL" id="MBU9728882.1"/>
    </source>
</evidence>
<dbReference type="EMBL" id="JAHQCX010000025">
    <property type="protein sequence ID" value="MBU9728882.1"/>
    <property type="molecule type" value="Genomic_DNA"/>
</dbReference>
<feature type="domain" description="VOC" evidence="2">
    <location>
        <begin position="5"/>
        <end position="156"/>
    </location>
</feature>